<dbReference type="EMBL" id="LATX01002169">
    <property type="protein sequence ID" value="KTB33504.1"/>
    <property type="molecule type" value="Genomic_DNA"/>
</dbReference>
<dbReference type="InterPro" id="IPR011009">
    <property type="entry name" value="Kinase-like_dom_sf"/>
</dbReference>
<dbReference type="InterPro" id="IPR008271">
    <property type="entry name" value="Ser/Thr_kinase_AS"/>
</dbReference>
<reference evidence="5 6" key="1">
    <citation type="submission" date="2015-12" db="EMBL/GenBank/DDBJ databases">
        <title>Draft genome sequence of Moniliophthora roreri, the causal agent of frosty pod rot of cacao.</title>
        <authorList>
            <person name="Aime M.C."/>
            <person name="Diaz-Valderrama J.R."/>
            <person name="Kijpornyongpan T."/>
            <person name="Phillips-Mora W."/>
        </authorList>
    </citation>
    <scope>NUCLEOTIDE SEQUENCE [LARGE SCALE GENOMIC DNA]</scope>
    <source>
        <strain evidence="5 6">MCA 2952</strain>
    </source>
</reference>
<dbReference type="InterPro" id="IPR001245">
    <property type="entry name" value="Ser-Thr/Tyr_kinase_cat_dom"/>
</dbReference>
<feature type="domain" description="DH" evidence="2">
    <location>
        <begin position="662"/>
        <end position="851"/>
    </location>
</feature>
<dbReference type="eggNOG" id="KOG0192">
    <property type="taxonomic scope" value="Eukaryota"/>
</dbReference>
<dbReference type="InterPro" id="IPR000219">
    <property type="entry name" value="DH_dom"/>
</dbReference>
<feature type="domain" description="CNH" evidence="4">
    <location>
        <begin position="1022"/>
        <end position="1352"/>
    </location>
</feature>
<dbReference type="PROSITE" id="PS00108">
    <property type="entry name" value="PROTEIN_KINASE_ST"/>
    <property type="match status" value="1"/>
</dbReference>
<dbReference type="PROSITE" id="PS50010">
    <property type="entry name" value="DH_2"/>
    <property type="match status" value="2"/>
</dbReference>
<dbReference type="PROSITE" id="PS50011">
    <property type="entry name" value="PROTEIN_KINASE_DOM"/>
    <property type="match status" value="1"/>
</dbReference>
<sequence length="1388" mass="156227">MDLDRQLKRLKVIFEDESAYRELLNQRGSLAQSLLDLFQLLVDFPGTSNCLRASICSTMLRLSRKQLLHPRCLSMQNVSMVGKHPVAGGGFGDIWQGSLGDSGQVVCLKVMKRYIMKDVQGLLKEYLQEAIVWRQLKHPNILPCLGLYYLDQSHEQLCLVSPWMENGNLVEFLKVHHRGSIDHCLIMHDIANGLSYLHGMKIVHGDLKGVNILITPSRRACLADFGLSRVADSQVFKITSSTSRVAGSARWQAPEVHRGKNTSAEGDIYAYGCVCYEATYSSRLNSDLMLNALQALTGLLPFHHLNNDAAVVYHVWQGSRPQRVGDIHDSIWSLMELCWSKDPQLRPTAEDLLRKLTDTMPCGSPQPASDWTEMSLAIWSNVEHPPLHDDVTDFLSCLETKRTPSPDDSISSAVILGEQESIATLFDSENSRQIAIRELWVHQEQYVQDLNVIEDVFIRPLQTAAPPIISPSEKLYQFISDVFGNILELRDCSRRLLEAMFDKVYTVDGTQAVGDVFLGLASESQSAYRDFVERLPTAAEILAAELETNSRLQIFLKHTSNLIVHKDRRDIDTSLQLSLHVLLRRPFTYVQEYPSLLEAVFKATPEDSPGASFLREAVEVTKALQASIQLGTIQLAERPLKLQWLDLIPGGLTETMSGDELKRQSLIFEIIDTEMIFVKDLGDFENLYILPLCEIKTTIIPIILPERHEKFIMDVAHNHVEIHKHHIYLLHKLRQIQQKQHPQIHSIAVAMYDAALDFRDAYIEYMPNCPVAQQRVDHELASNPRFTEFSCSDSRRLNVKTLISQPLTRLLQYEVLLKKMLQVTPVGHEDNTTIPLVLEVIKSIREDAHPAFVLARQKANYRHYASLICRTEQPFCSIDELDLLDDSRSLIHFGRLPTVGQNDRVFFAFLFDNYFLLTEESENTGGGSMGYCVIYQPTPLDMLVLGDFDIPPVENGVLLYPFKLYCKGQIAGSYTLHTESAQARVEWKQKLDKALCISQARDTAFVIKPLIPVVAGLKPKLARNINCSVTFASDDGRPLIAIGCDNGVWMGFVDDPRSLRQVLPLKFVKQCLVLECFAVFLVLADGVLFAYHVELLVSAVSSTARTTPPSQRLSGNKDVNFFTVGQFHSRTLVAYMARKGQEDIWRILEPVTEKIGKASTGFSSKLLRGATKSEWFKPYGVKCQAGMSAQSDFLLPSGTFGLMFHDNNIVILCNNGFKIVSPDESIEIVHPVPRTRTSFTTIEINANDIWPRSLPNRCNSSRSMGVFKSAADEILLCYNDFGLYVDRSYTNTRPTAAVVEWENAAEGVAIHRPYILLLSKHTIEVRQLETGKLVQIIRSQGMRCIWNGHGTELGRRMGAQDPGIHMLAESSQGFEDAILGIFTVLPVV</sequence>
<dbReference type="Gene3D" id="1.10.510.10">
    <property type="entry name" value="Transferase(Phosphotransferase) domain 1"/>
    <property type="match status" value="1"/>
</dbReference>
<comment type="caution">
    <text evidence="5">The sequence shown here is derived from an EMBL/GenBank/DDBJ whole genome shotgun (WGS) entry which is preliminary data.</text>
</comment>
<dbReference type="eggNOG" id="KOG4305">
    <property type="taxonomic scope" value="Eukaryota"/>
</dbReference>
<dbReference type="Gene3D" id="1.20.900.10">
    <property type="entry name" value="Dbl homology (DH) domain"/>
    <property type="match status" value="2"/>
</dbReference>
<gene>
    <name evidence="5" type="ORF">WG66_13910</name>
</gene>
<dbReference type="InterPro" id="IPR052233">
    <property type="entry name" value="Rho-type_GEFs"/>
</dbReference>
<dbReference type="PROSITE" id="PS50219">
    <property type="entry name" value="CNH"/>
    <property type="match status" value="1"/>
</dbReference>
<feature type="domain" description="Protein kinase" evidence="3">
    <location>
        <begin position="80"/>
        <end position="360"/>
    </location>
</feature>
<evidence type="ECO:0000313" key="6">
    <source>
        <dbReference type="Proteomes" id="UP000054988"/>
    </source>
</evidence>
<dbReference type="SUPFAM" id="SSF56112">
    <property type="entry name" value="Protein kinase-like (PK-like)"/>
    <property type="match status" value="1"/>
</dbReference>
<dbReference type="PANTHER" id="PTHR46572">
    <property type="entry name" value="RHO1 GDP-GTP EXCHANGE PROTEIN 1-RELATED"/>
    <property type="match status" value="1"/>
</dbReference>
<name>A0A0W0FAZ5_MONRR</name>
<keyword evidence="1" id="KW-0344">Guanine-nucleotide releasing factor</keyword>
<dbReference type="Pfam" id="PF07714">
    <property type="entry name" value="PK_Tyr_Ser-Thr"/>
    <property type="match status" value="1"/>
</dbReference>
<dbReference type="InterPro" id="IPR001180">
    <property type="entry name" value="CNH_dom"/>
</dbReference>
<dbReference type="GO" id="GO:0004672">
    <property type="term" value="F:protein kinase activity"/>
    <property type="evidence" value="ECO:0007669"/>
    <property type="project" value="InterPro"/>
</dbReference>
<dbReference type="InterPro" id="IPR011993">
    <property type="entry name" value="PH-like_dom_sf"/>
</dbReference>
<dbReference type="Pfam" id="PF00621">
    <property type="entry name" value="RhoGEF"/>
    <property type="match status" value="2"/>
</dbReference>
<dbReference type="Gene3D" id="2.30.29.30">
    <property type="entry name" value="Pleckstrin-homology domain (PH domain)/Phosphotyrosine-binding domain (PTB)"/>
    <property type="match status" value="1"/>
</dbReference>
<proteinExistence type="predicted"/>
<dbReference type="PANTHER" id="PTHR46572:SF1">
    <property type="entry name" value="RHO1 GUANINE NUCLEOTIDE EXCHANGE FACTOR TUS1"/>
    <property type="match status" value="1"/>
</dbReference>
<dbReference type="Proteomes" id="UP000054988">
    <property type="component" value="Unassembled WGS sequence"/>
</dbReference>
<organism evidence="5 6">
    <name type="scientific">Moniliophthora roreri</name>
    <name type="common">Frosty pod rot fungus</name>
    <name type="synonym">Monilia roreri</name>
    <dbReference type="NCBI Taxonomy" id="221103"/>
    <lineage>
        <taxon>Eukaryota</taxon>
        <taxon>Fungi</taxon>
        <taxon>Dikarya</taxon>
        <taxon>Basidiomycota</taxon>
        <taxon>Agaricomycotina</taxon>
        <taxon>Agaricomycetes</taxon>
        <taxon>Agaricomycetidae</taxon>
        <taxon>Agaricales</taxon>
        <taxon>Marasmiineae</taxon>
        <taxon>Marasmiaceae</taxon>
        <taxon>Moniliophthora</taxon>
    </lineage>
</organism>
<dbReference type="SUPFAM" id="SSF50729">
    <property type="entry name" value="PH domain-like"/>
    <property type="match status" value="1"/>
</dbReference>
<dbReference type="Pfam" id="PF00780">
    <property type="entry name" value="CNH"/>
    <property type="match status" value="1"/>
</dbReference>
<dbReference type="InterPro" id="IPR035899">
    <property type="entry name" value="DBL_dom_sf"/>
</dbReference>
<dbReference type="GO" id="GO:0005085">
    <property type="term" value="F:guanyl-nucleotide exchange factor activity"/>
    <property type="evidence" value="ECO:0007669"/>
    <property type="project" value="UniProtKB-KW"/>
</dbReference>
<dbReference type="SMART" id="SM00325">
    <property type="entry name" value="RhoGEF"/>
    <property type="match status" value="2"/>
</dbReference>
<dbReference type="GO" id="GO:0005524">
    <property type="term" value="F:ATP binding"/>
    <property type="evidence" value="ECO:0007669"/>
    <property type="project" value="InterPro"/>
</dbReference>
<protein>
    <submittedName>
        <fullName evidence="5">Putative Dbl-like domain-containing protein</fullName>
    </submittedName>
</protein>
<dbReference type="InterPro" id="IPR000719">
    <property type="entry name" value="Prot_kinase_dom"/>
</dbReference>
<evidence type="ECO:0000259" key="4">
    <source>
        <dbReference type="PROSITE" id="PS50219"/>
    </source>
</evidence>
<evidence type="ECO:0000256" key="1">
    <source>
        <dbReference type="ARBA" id="ARBA00022658"/>
    </source>
</evidence>
<dbReference type="SUPFAM" id="SSF48065">
    <property type="entry name" value="DBL homology domain (DH-domain)"/>
    <property type="match status" value="2"/>
</dbReference>
<evidence type="ECO:0000259" key="3">
    <source>
        <dbReference type="PROSITE" id="PS50011"/>
    </source>
</evidence>
<feature type="domain" description="DH" evidence="2">
    <location>
        <begin position="431"/>
        <end position="631"/>
    </location>
</feature>
<dbReference type="SMART" id="SM00036">
    <property type="entry name" value="CNH"/>
    <property type="match status" value="1"/>
</dbReference>
<dbReference type="SMART" id="SM00220">
    <property type="entry name" value="S_TKc"/>
    <property type="match status" value="1"/>
</dbReference>
<evidence type="ECO:0000259" key="2">
    <source>
        <dbReference type="PROSITE" id="PS50010"/>
    </source>
</evidence>
<evidence type="ECO:0000313" key="5">
    <source>
        <dbReference type="EMBL" id="KTB33504.1"/>
    </source>
</evidence>
<accession>A0A0W0FAZ5</accession>